<dbReference type="InterPro" id="IPR001296">
    <property type="entry name" value="Glyco_trans_1"/>
</dbReference>
<evidence type="ECO:0000313" key="4">
    <source>
        <dbReference type="Proteomes" id="UP000480151"/>
    </source>
</evidence>
<reference evidence="3 4" key="1">
    <citation type="submission" date="2020-02" db="EMBL/GenBank/DDBJ databases">
        <authorList>
            <person name="Gao J."/>
            <person name="Sun J."/>
        </authorList>
    </citation>
    <scope>NUCLEOTIDE SEQUENCE [LARGE SCALE GENOMIC DNA]</scope>
    <source>
        <strain evidence="3 4">7124</strain>
    </source>
</reference>
<dbReference type="Proteomes" id="UP000480151">
    <property type="component" value="Unassembled WGS sequence"/>
</dbReference>
<dbReference type="PANTHER" id="PTHR46401">
    <property type="entry name" value="GLYCOSYLTRANSFERASE WBBK-RELATED"/>
    <property type="match status" value="1"/>
</dbReference>
<dbReference type="Pfam" id="PF00534">
    <property type="entry name" value="Glycos_transf_1"/>
    <property type="match status" value="1"/>
</dbReference>
<dbReference type="GO" id="GO:0016757">
    <property type="term" value="F:glycosyltransferase activity"/>
    <property type="evidence" value="ECO:0007669"/>
    <property type="project" value="InterPro"/>
</dbReference>
<dbReference type="CDD" id="cd03801">
    <property type="entry name" value="GT4_PimA-like"/>
    <property type="match status" value="1"/>
</dbReference>
<keyword evidence="4" id="KW-1185">Reference proteome</keyword>
<dbReference type="RefSeq" id="WP_165099247.1">
    <property type="nucleotide sequence ID" value="NZ_JAAKGU010000006.1"/>
</dbReference>
<dbReference type="AlphaFoldDB" id="A0A6M1PK59"/>
<name>A0A6M1PK59_9BACL</name>
<feature type="domain" description="Glycosyl transferase family 1" evidence="2">
    <location>
        <begin position="162"/>
        <end position="307"/>
    </location>
</feature>
<keyword evidence="1 3" id="KW-0808">Transferase</keyword>
<dbReference type="EMBL" id="JAAKGU010000006">
    <property type="protein sequence ID" value="NGM83576.1"/>
    <property type="molecule type" value="Genomic_DNA"/>
</dbReference>
<organism evidence="3 4">
    <name type="scientific">Paenibacillus apii</name>
    <dbReference type="NCBI Taxonomy" id="1850370"/>
    <lineage>
        <taxon>Bacteria</taxon>
        <taxon>Bacillati</taxon>
        <taxon>Bacillota</taxon>
        <taxon>Bacilli</taxon>
        <taxon>Bacillales</taxon>
        <taxon>Paenibacillaceae</taxon>
        <taxon>Paenibacillus</taxon>
    </lineage>
</organism>
<evidence type="ECO:0000313" key="3">
    <source>
        <dbReference type="EMBL" id="NGM83576.1"/>
    </source>
</evidence>
<dbReference type="SUPFAM" id="SSF53756">
    <property type="entry name" value="UDP-Glycosyltransferase/glycogen phosphorylase"/>
    <property type="match status" value="1"/>
</dbReference>
<dbReference type="Gene3D" id="3.40.50.2000">
    <property type="entry name" value="Glycogen Phosphorylase B"/>
    <property type="match status" value="2"/>
</dbReference>
<protein>
    <submittedName>
        <fullName evidence="3">Glycosyltransferase family 4 protein</fullName>
    </submittedName>
</protein>
<sequence>MLKHKRGVENVILFQSKFIEADNKYFIFFDDETSNYFYEGLNCIGIQKNFARFFQLNKVVKEINTRHNKVIVHSHNYLMSFFLFFKTDIFTVHDGLYYLSSERNHKYKNLFKLIEMYVYTRSKKVHFISKYAKSKALYNQKLQKEIIIYNTTPLESKDYVEKNLVFSKDKINLFTVRSIEERARIDLLIELAQRNKNTINIYVAGKGPLLEYYESKIELLGLENISMLGYIDDKLLMNYYKKCDMVILLAEFGEGFGLPIIEGYLYNKKVIASNICAIPEVIINKKYLFENNIHSLENKIYEASKDDSNQFSRYYFNTFSLNAIGSKYMNLYNEIFNNFND</sequence>
<gene>
    <name evidence="3" type="ORF">G5B47_14230</name>
</gene>
<evidence type="ECO:0000259" key="2">
    <source>
        <dbReference type="Pfam" id="PF00534"/>
    </source>
</evidence>
<comment type="caution">
    <text evidence="3">The sequence shown here is derived from an EMBL/GenBank/DDBJ whole genome shotgun (WGS) entry which is preliminary data.</text>
</comment>
<proteinExistence type="predicted"/>
<evidence type="ECO:0000256" key="1">
    <source>
        <dbReference type="ARBA" id="ARBA00022679"/>
    </source>
</evidence>
<accession>A0A6M1PK59</accession>
<dbReference type="PANTHER" id="PTHR46401:SF2">
    <property type="entry name" value="GLYCOSYLTRANSFERASE WBBK-RELATED"/>
    <property type="match status" value="1"/>
</dbReference>